<dbReference type="SUPFAM" id="SSF54523">
    <property type="entry name" value="Pili subunits"/>
    <property type="match status" value="1"/>
</dbReference>
<dbReference type="EMBL" id="JAEMHL010000002">
    <property type="protein sequence ID" value="MBJ6749614.1"/>
    <property type="molecule type" value="Genomic_DNA"/>
</dbReference>
<name>A0ABS0YCH9_9BACT</name>
<dbReference type="InterPro" id="IPR045584">
    <property type="entry name" value="Pilin-like"/>
</dbReference>
<keyword evidence="3" id="KW-1185">Reference proteome</keyword>
<proteinExistence type="predicted"/>
<keyword evidence="1" id="KW-0472">Membrane</keyword>
<dbReference type="InterPro" id="IPR012902">
    <property type="entry name" value="N_methyl_site"/>
</dbReference>
<dbReference type="NCBIfam" id="TIGR02532">
    <property type="entry name" value="IV_pilin_GFxxxE"/>
    <property type="match status" value="1"/>
</dbReference>
<evidence type="ECO:0000313" key="3">
    <source>
        <dbReference type="Proteomes" id="UP000614714"/>
    </source>
</evidence>
<accession>A0ABS0YCH9</accession>
<reference evidence="2 3" key="1">
    <citation type="submission" date="2020-12" db="EMBL/GenBank/DDBJ databases">
        <title>Geomonas sp. Red421, isolated from paddy soil.</title>
        <authorList>
            <person name="Xu Z."/>
            <person name="Zhang Z."/>
            <person name="Masuda Y."/>
            <person name="Itoh H."/>
            <person name="Senoo K."/>
        </authorList>
    </citation>
    <scope>NUCLEOTIDE SEQUENCE [LARGE SCALE GENOMIC DNA]</scope>
    <source>
        <strain evidence="2 3">Red421</strain>
    </source>
</reference>
<dbReference type="Pfam" id="PF07963">
    <property type="entry name" value="N_methyl"/>
    <property type="match status" value="1"/>
</dbReference>
<keyword evidence="1" id="KW-1133">Transmembrane helix</keyword>
<keyword evidence="1" id="KW-0812">Transmembrane</keyword>
<evidence type="ECO:0000313" key="2">
    <source>
        <dbReference type="EMBL" id="MBJ6749614.1"/>
    </source>
</evidence>
<feature type="transmembrane region" description="Helical" evidence="1">
    <location>
        <begin position="6"/>
        <end position="29"/>
    </location>
</feature>
<sequence length="164" mass="17949">MGSRGFSLIEMILAIGLAAILTAIGSFYFQKYQKSYRIDAQTRLLFTELLKARTLAIYQRRGTRVKIYADRFEVYSSLQDGGAVHPVQRHLLQYPVTATANLDLAAGGNIDFDETGITYGWSSICLESVPGYGAVDSVVVAATRVSIGKKGTGDDCKTENIKLK</sequence>
<protein>
    <submittedName>
        <fullName evidence="2">Prepilin-type N-terminal cleavage/methylation domain-containing protein</fullName>
    </submittedName>
</protein>
<dbReference type="Proteomes" id="UP000614714">
    <property type="component" value="Unassembled WGS sequence"/>
</dbReference>
<comment type="caution">
    <text evidence="2">The sequence shown here is derived from an EMBL/GenBank/DDBJ whole genome shotgun (WGS) entry which is preliminary data.</text>
</comment>
<dbReference type="RefSeq" id="WP_199388141.1">
    <property type="nucleotide sequence ID" value="NZ_JAEMHL010000002.1"/>
</dbReference>
<evidence type="ECO:0000256" key="1">
    <source>
        <dbReference type="SAM" id="Phobius"/>
    </source>
</evidence>
<organism evidence="2 3">
    <name type="scientific">Geomonas anaerohicana</name>
    <dbReference type="NCBI Taxonomy" id="2798583"/>
    <lineage>
        <taxon>Bacteria</taxon>
        <taxon>Pseudomonadati</taxon>
        <taxon>Thermodesulfobacteriota</taxon>
        <taxon>Desulfuromonadia</taxon>
        <taxon>Geobacterales</taxon>
        <taxon>Geobacteraceae</taxon>
        <taxon>Geomonas</taxon>
    </lineage>
</organism>
<dbReference type="PROSITE" id="PS00409">
    <property type="entry name" value="PROKAR_NTER_METHYL"/>
    <property type="match status" value="1"/>
</dbReference>
<gene>
    <name evidence="2" type="ORF">JFN91_05270</name>
</gene>